<evidence type="ECO:0000256" key="5">
    <source>
        <dbReference type="ARBA" id="ARBA00023157"/>
    </source>
</evidence>
<dbReference type="Proteomes" id="UP000005220">
    <property type="component" value="Chromosome 4"/>
</dbReference>
<dbReference type="InterPro" id="IPR050749">
    <property type="entry name" value="Glycosyl_Hydrolase_47"/>
</dbReference>
<dbReference type="STRING" id="1071382.H2ATP7"/>
<gene>
    <name evidence="7" type="primary">KAFR0D01000</name>
    <name evidence="7" type="ORF">KAFR_0D01000</name>
</gene>
<comment type="similarity">
    <text evidence="3 6">Belongs to the glycosyl hydrolase 47 family.</text>
</comment>
<keyword evidence="6" id="KW-0326">Glycosidase</keyword>
<organism evidence="7 8">
    <name type="scientific">Kazachstania africana (strain ATCC 22294 / BCRC 22015 / CBS 2517 / CECT 1963 / NBRC 1671 / NRRL Y-8276)</name>
    <name type="common">Yeast</name>
    <name type="synonym">Kluyveromyces africanus</name>
    <dbReference type="NCBI Taxonomy" id="1071382"/>
    <lineage>
        <taxon>Eukaryota</taxon>
        <taxon>Fungi</taxon>
        <taxon>Dikarya</taxon>
        <taxon>Ascomycota</taxon>
        <taxon>Saccharomycotina</taxon>
        <taxon>Saccharomycetes</taxon>
        <taxon>Saccharomycetales</taxon>
        <taxon>Saccharomycetaceae</taxon>
        <taxon>Kazachstania</taxon>
    </lineage>
</organism>
<dbReference type="GO" id="GO:0005975">
    <property type="term" value="P:carbohydrate metabolic process"/>
    <property type="evidence" value="ECO:0007669"/>
    <property type="project" value="InterPro"/>
</dbReference>
<evidence type="ECO:0000256" key="4">
    <source>
        <dbReference type="ARBA" id="ARBA00022801"/>
    </source>
</evidence>
<dbReference type="InterPro" id="IPR036026">
    <property type="entry name" value="Seven-hairpin_glycosidases"/>
</dbReference>
<dbReference type="EC" id="3.2.1.-" evidence="6"/>
<dbReference type="SUPFAM" id="SSF48225">
    <property type="entry name" value="Seven-hairpin glycosidases"/>
    <property type="match status" value="1"/>
</dbReference>
<keyword evidence="8" id="KW-1185">Reference proteome</keyword>
<dbReference type="KEGG" id="kaf:KAFR_0D01000"/>
<evidence type="ECO:0000313" key="7">
    <source>
        <dbReference type="EMBL" id="CCF57747.1"/>
    </source>
</evidence>
<comment type="cofactor">
    <cofactor evidence="1">
        <name>Ca(2+)</name>
        <dbReference type="ChEBI" id="CHEBI:29108"/>
    </cofactor>
</comment>
<accession>H2ATP7</accession>
<dbReference type="FunCoup" id="H2ATP7">
    <property type="interactions" value="141"/>
</dbReference>
<evidence type="ECO:0000256" key="6">
    <source>
        <dbReference type="RuleBase" id="RU361193"/>
    </source>
</evidence>
<comment type="pathway">
    <text evidence="2">Protein modification; protein glycosylation.</text>
</comment>
<dbReference type="RefSeq" id="XP_003956882.1">
    <property type="nucleotide sequence ID" value="XM_003956833.1"/>
</dbReference>
<dbReference type="GeneID" id="13885705"/>
<proteinExistence type="inferred from homology"/>
<evidence type="ECO:0000256" key="1">
    <source>
        <dbReference type="ARBA" id="ARBA00001913"/>
    </source>
</evidence>
<evidence type="ECO:0000313" key="8">
    <source>
        <dbReference type="Proteomes" id="UP000005220"/>
    </source>
</evidence>
<dbReference type="OrthoDB" id="8118055at2759"/>
<keyword evidence="5" id="KW-1015">Disulfide bond</keyword>
<dbReference type="Pfam" id="PF01532">
    <property type="entry name" value="Glyco_hydro_47"/>
    <property type="match status" value="1"/>
</dbReference>
<protein>
    <recommendedName>
        <fullName evidence="6">alpha-1,2-Mannosidase</fullName>
        <ecNumber evidence="6">3.2.1.-</ecNumber>
    </recommendedName>
</protein>
<dbReference type="AlphaFoldDB" id="H2ATP7"/>
<dbReference type="GO" id="GO:0016020">
    <property type="term" value="C:membrane"/>
    <property type="evidence" value="ECO:0007669"/>
    <property type="project" value="InterPro"/>
</dbReference>
<dbReference type="GO" id="GO:0005783">
    <property type="term" value="C:endoplasmic reticulum"/>
    <property type="evidence" value="ECO:0007669"/>
    <property type="project" value="EnsemblFungi"/>
</dbReference>
<dbReference type="GO" id="GO:0005509">
    <property type="term" value="F:calcium ion binding"/>
    <property type="evidence" value="ECO:0007669"/>
    <property type="project" value="InterPro"/>
</dbReference>
<evidence type="ECO:0000256" key="2">
    <source>
        <dbReference type="ARBA" id="ARBA00004922"/>
    </source>
</evidence>
<dbReference type="GO" id="GO:0004571">
    <property type="term" value="F:mannosyl-oligosaccharide 1,2-alpha-mannosidase activity"/>
    <property type="evidence" value="ECO:0007669"/>
    <property type="project" value="InterPro"/>
</dbReference>
<name>H2ATP7_KAZAF</name>
<dbReference type="GO" id="GO:0036503">
    <property type="term" value="P:ERAD pathway"/>
    <property type="evidence" value="ECO:0007669"/>
    <property type="project" value="EnsemblFungi"/>
</dbReference>
<dbReference type="InterPro" id="IPR012341">
    <property type="entry name" value="6hp_glycosidase-like_sf"/>
</dbReference>
<dbReference type="HOGENOM" id="CLU_022261_0_0_1"/>
<dbReference type="EMBL" id="HE650824">
    <property type="protein sequence ID" value="CCF57747.1"/>
    <property type="molecule type" value="Genomic_DNA"/>
</dbReference>
<dbReference type="InterPro" id="IPR001382">
    <property type="entry name" value="Glyco_hydro_47"/>
</dbReference>
<dbReference type="PANTHER" id="PTHR11742:SF103">
    <property type="entry name" value="ENDOPLASMIC RETICULUM MANNOSIDASE MNL2-RELATED"/>
    <property type="match status" value="1"/>
</dbReference>
<dbReference type="PRINTS" id="PR00747">
    <property type="entry name" value="GLYHDRLASE47"/>
</dbReference>
<dbReference type="PANTHER" id="PTHR11742">
    <property type="entry name" value="MANNOSYL-OLIGOSACCHARIDE ALPHA-1,2-MANNOSIDASE-RELATED"/>
    <property type="match status" value="1"/>
</dbReference>
<evidence type="ECO:0000256" key="3">
    <source>
        <dbReference type="ARBA" id="ARBA00007658"/>
    </source>
</evidence>
<keyword evidence="4 6" id="KW-0378">Hydrolase</keyword>
<dbReference type="InParanoid" id="H2ATP7"/>
<dbReference type="eggNOG" id="KOG2204">
    <property type="taxonomic scope" value="Eukaryota"/>
</dbReference>
<sequence>MSLSKLLLGAIRKIRSVLLLCVTISLLFYYTFKNEIDMLNSYAENEYLPSISNSPIEKNHEIPNLIHKPTKQISLKDPVILKEKNKYFPLLLTSASNDPTSSLLDPTAIEKSHLSYSEKYPVLFEFSLPHFNTADDSDHPAHLASDLRHLSLQEAKFEDAGSLQGNNRLKIKDLFLKSWRQKDFQISPDLWPIDLIDSLDTLYLMNESQEFNDIVERISEIDFKIPPRNMPDIIDIPDISAKLLGGLISAYDLSTNPILLTKAKNVADFILRSFDTPNRIPILQYAWKSDYNNRFPYKETSIGELSRLVLPFVRLSQITKQNRYFDAIFRIITRIERSANQVPIYSLFPNIMDASSCKVLTPEEVSTGDHQKNSAIMRSIDKDLKFVYCHQVEHFITTSNKIELDSKLISLYDMLPKLNALTNIDVHTLDSETEINSKKLYHDAMKHISSLLKFNPVHGSALNLTILSGLETSSIYSPTRNELMVQLRRNFSFNPESCNLASTLVYGQNVYKLDTENIKFAGEIIESCFRLSQEFNGLLGKLSLDPCQDESCQIDVQHKLNNIISGKYIGFDEGFGESKIIDLKGKTSEANEFDENLERTFSTVNNEHFKNIKLSASDIDLASSKWAKQPELPLWINSFQDISLLSPNIIKSMFYMYRLTGESKWRKMGATILDLTLQHLQENNNGAKGVWHISEYNSSSDEVPTYWLSQTLKYFYLLFSDTDDYSLNSFVITNSGHLMKRADTVL</sequence>
<reference evidence="7 8" key="1">
    <citation type="journal article" date="2011" name="Proc. Natl. Acad. Sci. U.S.A.">
        <title>Evolutionary erosion of yeast sex chromosomes by mating-type switching accidents.</title>
        <authorList>
            <person name="Gordon J.L."/>
            <person name="Armisen D."/>
            <person name="Proux-Wera E."/>
            <person name="Oheigeartaigh S.S."/>
            <person name="Byrne K.P."/>
            <person name="Wolfe K.H."/>
        </authorList>
    </citation>
    <scope>NUCLEOTIDE SEQUENCE [LARGE SCALE GENOMIC DNA]</scope>
    <source>
        <strain evidence="8">ATCC 22294 / BCRC 22015 / CBS 2517 / CECT 1963 / NBRC 1671 / NRRL Y-8276</strain>
    </source>
</reference>
<dbReference type="Gene3D" id="1.50.10.10">
    <property type="match status" value="1"/>
</dbReference>